<dbReference type="Pfam" id="PF03936">
    <property type="entry name" value="Terpene_synth_C"/>
    <property type="match status" value="2"/>
</dbReference>
<dbReference type="SUPFAM" id="SSF48576">
    <property type="entry name" value="Terpenoid synthases"/>
    <property type="match status" value="2"/>
</dbReference>
<evidence type="ECO:0000313" key="9">
    <source>
        <dbReference type="RefSeq" id="XP_011080337.2"/>
    </source>
</evidence>
<dbReference type="SUPFAM" id="SSF48239">
    <property type="entry name" value="Terpenoid cyclases/Protein prenyltransferases"/>
    <property type="match status" value="2"/>
</dbReference>
<feature type="domain" description="Terpene synthase N-terminal" evidence="6">
    <location>
        <begin position="578"/>
        <end position="750"/>
    </location>
</feature>
<dbReference type="Pfam" id="PF01397">
    <property type="entry name" value="Terpene_synth"/>
    <property type="match status" value="2"/>
</dbReference>
<keyword evidence="5" id="KW-0456">Lyase</keyword>
<gene>
    <name evidence="9" type="primary">LOC105163620</name>
</gene>
<evidence type="ECO:0000256" key="3">
    <source>
        <dbReference type="ARBA" id="ARBA00022723"/>
    </source>
</evidence>
<evidence type="ECO:0000259" key="6">
    <source>
        <dbReference type="Pfam" id="PF01397"/>
    </source>
</evidence>
<dbReference type="PANTHER" id="PTHR31225:SF253">
    <property type="entry name" value="SESQUITERPENE SYNTHASE 31"/>
    <property type="match status" value="1"/>
</dbReference>
<dbReference type="InterPro" id="IPR034741">
    <property type="entry name" value="Terpene_cyclase-like_1_C"/>
</dbReference>
<feature type="domain" description="Terpene synthase metal-binding" evidence="7">
    <location>
        <begin position="246"/>
        <end position="483"/>
    </location>
</feature>
<dbReference type="Gene3D" id="1.50.10.130">
    <property type="entry name" value="Terpene synthase, N-terminal domain"/>
    <property type="match status" value="2"/>
</dbReference>
<dbReference type="InterPro" id="IPR008949">
    <property type="entry name" value="Isoprenoid_synthase_dom_sf"/>
</dbReference>
<dbReference type="GO" id="GO:0010333">
    <property type="term" value="F:terpene synthase activity"/>
    <property type="evidence" value="ECO:0007669"/>
    <property type="project" value="InterPro"/>
</dbReference>
<evidence type="ECO:0000313" key="8">
    <source>
        <dbReference type="Proteomes" id="UP000504604"/>
    </source>
</evidence>
<evidence type="ECO:0000256" key="4">
    <source>
        <dbReference type="ARBA" id="ARBA00022842"/>
    </source>
</evidence>
<feature type="domain" description="Terpene synthase metal-binding" evidence="7">
    <location>
        <begin position="809"/>
        <end position="1045"/>
    </location>
</feature>
<organism evidence="8 9">
    <name type="scientific">Sesamum indicum</name>
    <name type="common">Oriental sesame</name>
    <name type="synonym">Sesamum orientale</name>
    <dbReference type="NCBI Taxonomy" id="4182"/>
    <lineage>
        <taxon>Eukaryota</taxon>
        <taxon>Viridiplantae</taxon>
        <taxon>Streptophyta</taxon>
        <taxon>Embryophyta</taxon>
        <taxon>Tracheophyta</taxon>
        <taxon>Spermatophyta</taxon>
        <taxon>Magnoliopsida</taxon>
        <taxon>eudicotyledons</taxon>
        <taxon>Gunneridae</taxon>
        <taxon>Pentapetalae</taxon>
        <taxon>asterids</taxon>
        <taxon>lamiids</taxon>
        <taxon>Lamiales</taxon>
        <taxon>Pedaliaceae</taxon>
        <taxon>Sesamum</taxon>
    </lineage>
</organism>
<evidence type="ECO:0000256" key="2">
    <source>
        <dbReference type="ARBA" id="ARBA00004721"/>
    </source>
</evidence>
<dbReference type="InterPro" id="IPR005630">
    <property type="entry name" value="Terpene_synthase_metal-bd"/>
</dbReference>
<name>A0A6I9T7T0_SESIN</name>
<dbReference type="RefSeq" id="XP_011080337.2">
    <property type="nucleotide sequence ID" value="XM_011082035.2"/>
</dbReference>
<dbReference type="Gene3D" id="1.10.600.10">
    <property type="entry name" value="Farnesyl Diphosphate Synthase"/>
    <property type="match status" value="2"/>
</dbReference>
<dbReference type="SFLD" id="SFLDS00005">
    <property type="entry name" value="Isoprenoid_Synthase_Type_I"/>
    <property type="match status" value="2"/>
</dbReference>
<dbReference type="InterPro" id="IPR050148">
    <property type="entry name" value="Terpene_synthase-like"/>
</dbReference>
<dbReference type="InterPro" id="IPR008930">
    <property type="entry name" value="Terpenoid_cyclase/PrenylTrfase"/>
</dbReference>
<dbReference type="FunFam" id="1.10.600.10:FF:000007">
    <property type="entry name" value="Isoprene synthase, chloroplastic"/>
    <property type="match status" value="2"/>
</dbReference>
<dbReference type="InterPro" id="IPR001906">
    <property type="entry name" value="Terpene_synth_N"/>
</dbReference>
<evidence type="ECO:0000256" key="5">
    <source>
        <dbReference type="ARBA" id="ARBA00023239"/>
    </source>
</evidence>
<dbReference type="GeneID" id="105163620"/>
<dbReference type="Proteomes" id="UP000504604">
    <property type="component" value="Linkage group LG6"/>
</dbReference>
<evidence type="ECO:0000256" key="1">
    <source>
        <dbReference type="ARBA" id="ARBA00001946"/>
    </source>
</evidence>
<dbReference type="SFLD" id="SFLDG01019">
    <property type="entry name" value="Terpene_Cyclase_Like_1_C_Termi"/>
    <property type="match status" value="2"/>
</dbReference>
<reference evidence="9" key="1">
    <citation type="submission" date="2025-08" db="UniProtKB">
        <authorList>
            <consortium name="RefSeq"/>
        </authorList>
    </citation>
    <scope>IDENTIFICATION</scope>
</reference>
<sequence>MDVRPTIGSSAPTMWADTFTSLSADMNKVQEKYVEAIEALKEEARSMLMAKGNTIVDRLILINTFERLGVAYHFEQEIEDQIQDIFRSHSEREDDYDLFITALQFRLLRQHRYFVSSSVFDKFKNEDNEFKETLKSDAKGLLSLYEAAHLRIHGETILEEAVAFTTHHLKRTLQQLECPLQDQVKRALQHSLHRGVPRIETRHFISFYERDDSKNQLLLKLAKLDFNYLQNLYKKELHDLTRWWNEFDLKSKLPYARNRLVENYFWGVAHHFKPQDSYARVAIAKCTQMIAITNDTYDSYATLEEAHHFTEILERWDVNEIYQLPDYMKILYKFLLSIYDDYEVEASKLGKSYAVCYAKETMKQLCKAYEKVLKWAMGQVQIPTFEEYVANMMVTSCVYVLLSSTMAVKYASKETIDWLMGEPKIVAAAAKIGRYLNDLGSYERESKGGNLPIAVRCYTKQYGVSKEEALDKFVELVEDAWKDLNTEWITETSILGRDIVAEQLLNYARISEVTYENCQDGLTNPEKYMAPQVVALFVDPIIPSICPTRMVATGDVDALTSCPKNVRPPIASFAPTMWADTFTSLSLDDKVQEKYAEAIEALKEEARSMLMAIGSTIADKLILIDRLERLGVAYHFDQEIEDQLQEIFLFHSKDKNDYDLFTTALQFRLLRQHRHFVSCGVFDKFKDKDNKFKETLSSDGKGLLSLYEAAQVRVHGEDILEEAVGFTTHHLKCMVQQLESPLQEQVKRALEQSLHRGVPRIETRHFISLYGKDNSRNDLLLKLAKLDFNFLQNLYKKELYELSRWWDKFDLKTKLPYARDRLVECYLWGMTFRFEPQYSYVRGAVAKGMQMVSIMDDTYDNYATLEEADLFTEILERWDINEINRLPDYMKIVYKFILSIYDDYEVEAIKQGKSFAIPYAKEAVKQLGRAYNKELKWFMGRQMPTFEDYFANTVYTSCIYVMFTALIPGMQSASEETIDWLMSEPEILIATAKMGRYVEDLGTHERENKDGQMLTAVDCYMKQYGISKEETLNKFMELAEDGWKDLNTEWVTKTSTVPKDTVEQLLNYARVAEVTYKNCQDGYTNPEKFLAPQIIVVLVDPIAI</sequence>
<dbReference type="OrthoDB" id="876093at2759"/>
<comment type="cofactor">
    <cofactor evidence="1">
        <name>Mg(2+)</name>
        <dbReference type="ChEBI" id="CHEBI:18420"/>
    </cofactor>
</comment>
<dbReference type="KEGG" id="sind:105163620"/>
<dbReference type="InterPro" id="IPR036965">
    <property type="entry name" value="Terpene_synth_N_sf"/>
</dbReference>
<keyword evidence="8" id="KW-1185">Reference proteome</keyword>
<dbReference type="SFLD" id="SFLDG01014">
    <property type="entry name" value="Terpene_Cyclase_Like_1_N-term"/>
    <property type="match status" value="2"/>
</dbReference>
<dbReference type="GO" id="GO:0016102">
    <property type="term" value="P:diterpenoid biosynthetic process"/>
    <property type="evidence" value="ECO:0007669"/>
    <property type="project" value="InterPro"/>
</dbReference>
<dbReference type="InterPro" id="IPR044814">
    <property type="entry name" value="Terpene_cyclase_plant_C1"/>
</dbReference>
<feature type="domain" description="Terpene synthase N-terminal" evidence="6">
    <location>
        <begin position="15"/>
        <end position="188"/>
    </location>
</feature>
<dbReference type="FunFam" id="1.50.10.130:FF:000001">
    <property type="entry name" value="Isoprene synthase, chloroplastic"/>
    <property type="match status" value="2"/>
</dbReference>
<proteinExistence type="predicted"/>
<dbReference type="AlphaFoldDB" id="A0A6I9T7T0"/>
<protein>
    <submittedName>
        <fullName evidence="9">Uncharacterized protein LOC105163620</fullName>
    </submittedName>
</protein>
<dbReference type="GO" id="GO:0000287">
    <property type="term" value="F:magnesium ion binding"/>
    <property type="evidence" value="ECO:0007669"/>
    <property type="project" value="InterPro"/>
</dbReference>
<comment type="pathway">
    <text evidence="2">Secondary metabolite biosynthesis; terpenoid biosynthesis.</text>
</comment>
<accession>A0A6I9T7T0</accession>
<keyword evidence="3" id="KW-0479">Metal-binding</keyword>
<dbReference type="InParanoid" id="A0A6I9T7T0"/>
<evidence type="ECO:0000259" key="7">
    <source>
        <dbReference type="Pfam" id="PF03936"/>
    </source>
</evidence>
<dbReference type="PANTHER" id="PTHR31225">
    <property type="entry name" value="OS04G0344100 PROTEIN-RELATED"/>
    <property type="match status" value="1"/>
</dbReference>
<keyword evidence="4" id="KW-0460">Magnesium</keyword>
<dbReference type="CDD" id="cd00684">
    <property type="entry name" value="Terpene_cyclase_plant_C1"/>
    <property type="match status" value="2"/>
</dbReference>